<dbReference type="Proteomes" id="UP000694843">
    <property type="component" value="Unplaced"/>
</dbReference>
<name>A0A8B7NTS1_HYAAZ</name>
<reference evidence="7" key="1">
    <citation type="submission" date="2025-08" db="UniProtKB">
        <authorList>
            <consortium name="RefSeq"/>
        </authorList>
    </citation>
    <scope>IDENTIFICATION</scope>
    <source>
        <tissue evidence="7">Whole organism</tissue>
    </source>
</reference>
<evidence type="ECO:0000259" key="4">
    <source>
        <dbReference type="Pfam" id="PF19914"/>
    </source>
</evidence>
<dbReference type="OMA" id="QFARWFM"/>
<dbReference type="PRINTS" id="PR02060">
    <property type="entry name" value="WOLFFAMILY"/>
</dbReference>
<evidence type="ECO:0000256" key="1">
    <source>
        <dbReference type="SAM" id="MobiDB-lite"/>
    </source>
</evidence>
<feature type="transmembrane region" description="Helical" evidence="2">
    <location>
        <begin position="293"/>
        <end position="312"/>
    </location>
</feature>
<feature type="domain" description="Wolframin EF-hand" evidence="4">
    <location>
        <begin position="126"/>
        <end position="194"/>
    </location>
</feature>
<feature type="transmembrane region" description="Helical" evidence="2">
    <location>
        <begin position="376"/>
        <end position="394"/>
    </location>
</feature>
<keyword evidence="2" id="KW-0812">Transmembrane</keyword>
<dbReference type="Pfam" id="PF20023">
    <property type="entry name" value="WSLR"/>
    <property type="match status" value="1"/>
</dbReference>
<dbReference type="AlphaFoldDB" id="A0A8B7NTS1"/>
<dbReference type="Pfam" id="PF19913">
    <property type="entry name" value="WCOB"/>
    <property type="match status" value="1"/>
</dbReference>
<accession>A0A8B7NTS1</accession>
<feature type="transmembrane region" description="Helical" evidence="2">
    <location>
        <begin position="504"/>
        <end position="522"/>
    </location>
</feature>
<dbReference type="PANTHER" id="PTHR13098">
    <property type="entry name" value="WOLFRAMIN"/>
    <property type="match status" value="1"/>
</dbReference>
<feature type="transmembrane region" description="Helical" evidence="2">
    <location>
        <begin position="534"/>
        <end position="554"/>
    </location>
</feature>
<dbReference type="GO" id="GO:0030968">
    <property type="term" value="P:endoplasmic reticulum unfolded protein response"/>
    <property type="evidence" value="ECO:0007669"/>
    <property type="project" value="TreeGrafter"/>
</dbReference>
<dbReference type="GO" id="GO:0005789">
    <property type="term" value="C:endoplasmic reticulum membrane"/>
    <property type="evidence" value="ECO:0007669"/>
    <property type="project" value="TreeGrafter"/>
</dbReference>
<sequence>MAATLPSACHQSSEYHNDGYAVQRSRRQWNIQDGPRGVIRRMRSQLAEEGDPDSQMALASALLQETDDDGECARQAVYWLTKASLQGHVKATELLQQCLDTAVGISEHNYHEVLHCLATPLQEKLARKAAHDLFLSISNGNDFVTSSMLAAHIRHLQRPTHELSEVSSEASTLEHKYGGERFLEEHLAAAAASYCQGHLPTLHQFLPSLSLCQERSKERDTRPASSPSAPGSRDEETRPSLWQRLFESRLLGLQSSDETAACVSGASRALEKLVQFLGVEVMKKIRCWSYSMTYIKLSFLVIFIASFCSSIQRDSLARCLPPVMFFASLMSMMVSSATIFANYKFLDQFKVWSFLLKHHCSALCTDSAERKFRNRWHLPFIILFISLICFLISAPLVPNLLLSICLPVFGLMCLLSLECSFKRVDFVEHLPLVLFLVAQGANFNYLADDLSQYLPASVGVYFDLLRHWEAEYVLTETIHLNLSLASMCHMTAILWYIICCVKKGWLAFSTLMLSVIWSNLFLACLKSVYSPINLAYCSIIWSLLIFAPLIFSFVSSAAPAAALFFLGQYLAVRFDFLLAVIITFVILQQILEKYFPRTLKILKLIITCSVVIFFFGNTHLPASKEEIVHLNWNDYRNICVPSGNLEAETWIACQPLEGLKVRWSGEVVDVKVTDVTNWPQFFLTILPLPERVRKFIVCNIGQELTPCNRSNMKFLDYERCILIAQIRGKDRCSVANWDVYSFSLTLAMDSANWKLNKEGMMIQVDFKNFSPNSILSLGVSERVEFEGMLTEGVGSKSLRVKGTKLLRTADKSHEPEISRQRQQHEVSYFIAAMSSIFDFFLKPTVVLPLFNTGREHV</sequence>
<keyword evidence="2" id="KW-1133">Transmembrane helix</keyword>
<dbReference type="InterPro" id="IPR045400">
    <property type="entry name" value="Wolframin_Cys-rich"/>
</dbReference>
<evidence type="ECO:0000313" key="7">
    <source>
        <dbReference type="RefSeq" id="XP_018017164.1"/>
    </source>
</evidence>
<proteinExistence type="predicted"/>
<feature type="transmembrane region" description="Helical" evidence="2">
    <location>
        <begin position="599"/>
        <end position="616"/>
    </location>
</feature>
<dbReference type="GO" id="GO:0055074">
    <property type="term" value="P:calcium ion homeostasis"/>
    <property type="evidence" value="ECO:0007669"/>
    <property type="project" value="TreeGrafter"/>
</dbReference>
<organism evidence="6 7">
    <name type="scientific">Hyalella azteca</name>
    <name type="common">Amphipod</name>
    <dbReference type="NCBI Taxonomy" id="294128"/>
    <lineage>
        <taxon>Eukaryota</taxon>
        <taxon>Metazoa</taxon>
        <taxon>Ecdysozoa</taxon>
        <taxon>Arthropoda</taxon>
        <taxon>Crustacea</taxon>
        <taxon>Multicrustacea</taxon>
        <taxon>Malacostraca</taxon>
        <taxon>Eumalacostraca</taxon>
        <taxon>Peracarida</taxon>
        <taxon>Amphipoda</taxon>
        <taxon>Senticaudata</taxon>
        <taxon>Talitrida</taxon>
        <taxon>Talitroidea</taxon>
        <taxon>Hyalellidae</taxon>
        <taxon>Hyalella</taxon>
    </lineage>
</organism>
<feature type="transmembrane region" description="Helical" evidence="2">
    <location>
        <begin position="324"/>
        <end position="343"/>
    </location>
</feature>
<dbReference type="InterPro" id="IPR026209">
    <property type="entry name" value="Wolframin_fam"/>
</dbReference>
<dbReference type="RefSeq" id="XP_018017164.1">
    <property type="nucleotide sequence ID" value="XM_018161675.2"/>
</dbReference>
<dbReference type="OrthoDB" id="5865303at2759"/>
<feature type="region of interest" description="Disordered" evidence="1">
    <location>
        <begin position="216"/>
        <end position="238"/>
    </location>
</feature>
<keyword evidence="6" id="KW-1185">Reference proteome</keyword>
<dbReference type="InterPro" id="IPR011990">
    <property type="entry name" value="TPR-like_helical_dom_sf"/>
</dbReference>
<feature type="transmembrane region" description="Helical" evidence="2">
    <location>
        <begin position="560"/>
        <end position="587"/>
    </location>
</feature>
<dbReference type="InterPro" id="IPR045461">
    <property type="entry name" value="Wolframin_OB_fold"/>
</dbReference>
<feature type="domain" description="Wolframin cysteine-rich" evidence="5">
    <location>
        <begin position="632"/>
        <end position="735"/>
    </location>
</feature>
<feature type="domain" description="Wolframin OB-fold" evidence="3">
    <location>
        <begin position="737"/>
        <end position="846"/>
    </location>
</feature>
<dbReference type="GeneID" id="108673805"/>
<evidence type="ECO:0000259" key="3">
    <source>
        <dbReference type="Pfam" id="PF19913"/>
    </source>
</evidence>
<evidence type="ECO:0000313" key="6">
    <source>
        <dbReference type="Proteomes" id="UP000694843"/>
    </source>
</evidence>
<dbReference type="InterPro" id="IPR045460">
    <property type="entry name" value="Wolframin_EF-hand"/>
</dbReference>
<evidence type="ECO:0000256" key="2">
    <source>
        <dbReference type="SAM" id="Phobius"/>
    </source>
</evidence>
<dbReference type="PANTHER" id="PTHR13098:SF3">
    <property type="entry name" value="WOLFRAMIN"/>
    <property type="match status" value="1"/>
</dbReference>
<dbReference type="Pfam" id="PF19914">
    <property type="entry name" value="WEF-hand"/>
    <property type="match status" value="1"/>
</dbReference>
<evidence type="ECO:0000259" key="5">
    <source>
        <dbReference type="Pfam" id="PF20053"/>
    </source>
</evidence>
<dbReference type="KEGG" id="hazt:108673805"/>
<keyword evidence="2" id="KW-0472">Membrane</keyword>
<dbReference type="Gene3D" id="1.25.40.10">
    <property type="entry name" value="Tetratricopeptide repeat domain"/>
    <property type="match status" value="1"/>
</dbReference>
<dbReference type="Pfam" id="PF20053">
    <property type="entry name" value="WC-rich"/>
    <property type="match status" value="1"/>
</dbReference>
<dbReference type="InterPro" id="IPR045458">
    <property type="entry name" value="Wolframin_Sel1-like_rpt"/>
</dbReference>
<dbReference type="CTD" id="7466"/>
<feature type="transmembrane region" description="Helical" evidence="2">
    <location>
        <begin position="480"/>
        <end position="498"/>
    </location>
</feature>
<protein>
    <submittedName>
        <fullName evidence="7">Wolframin-like isoform X1</fullName>
    </submittedName>
</protein>
<gene>
    <name evidence="7" type="primary">LOC108673805</name>
</gene>